<dbReference type="Gene3D" id="3.40.630.30">
    <property type="match status" value="1"/>
</dbReference>
<dbReference type="PANTHER" id="PTHR43877">
    <property type="entry name" value="AMINOALKYLPHOSPHONATE N-ACETYLTRANSFERASE-RELATED-RELATED"/>
    <property type="match status" value="1"/>
</dbReference>
<dbReference type="InterPro" id="IPR000182">
    <property type="entry name" value="GNAT_dom"/>
</dbReference>
<dbReference type="CDD" id="cd04301">
    <property type="entry name" value="NAT_SF"/>
    <property type="match status" value="1"/>
</dbReference>
<evidence type="ECO:0000256" key="1">
    <source>
        <dbReference type="ARBA" id="ARBA00022679"/>
    </source>
</evidence>
<dbReference type="PANTHER" id="PTHR43877:SF2">
    <property type="entry name" value="AMINOALKYLPHOSPHONATE N-ACETYLTRANSFERASE-RELATED"/>
    <property type="match status" value="1"/>
</dbReference>
<evidence type="ECO:0000313" key="4">
    <source>
        <dbReference type="EMBL" id="AIG44066.1"/>
    </source>
</evidence>
<evidence type="ECO:0000259" key="3">
    <source>
        <dbReference type="PROSITE" id="PS51186"/>
    </source>
</evidence>
<dbReference type="Pfam" id="PF00583">
    <property type="entry name" value="Acetyltransf_1"/>
    <property type="match status" value="1"/>
</dbReference>
<reference evidence="4 5" key="1">
    <citation type="journal article" date="2014" name="Genome Announc.">
        <title>Whole-Genome Sequence of Streptococcus suis Serotype 4 Reference Strain 6407.</title>
        <authorList>
            <person name="Wang K."/>
            <person name="Chen J."/>
            <person name="Yao H."/>
            <person name="Lu C."/>
        </authorList>
    </citation>
    <scope>NUCLEOTIDE SEQUENCE [LARGE SCALE GENOMIC DNA]</scope>
    <source>
        <strain evidence="4">6407</strain>
    </source>
</reference>
<dbReference type="PATRIC" id="fig|1214179.4.peg.1690"/>
<dbReference type="Proteomes" id="UP000028185">
    <property type="component" value="Chromosome"/>
</dbReference>
<organism evidence="4 5">
    <name type="scientific">Streptococcus suis 6407</name>
    <dbReference type="NCBI Taxonomy" id="1214179"/>
    <lineage>
        <taxon>Bacteria</taxon>
        <taxon>Bacillati</taxon>
        <taxon>Bacillota</taxon>
        <taxon>Bacilli</taxon>
        <taxon>Lactobacillales</taxon>
        <taxon>Streptococcaceae</taxon>
        <taxon>Streptococcus</taxon>
    </lineage>
</organism>
<evidence type="ECO:0000313" key="5">
    <source>
        <dbReference type="Proteomes" id="UP000028185"/>
    </source>
</evidence>
<feature type="domain" description="N-acetyltransferase" evidence="3">
    <location>
        <begin position="1"/>
        <end position="155"/>
    </location>
</feature>
<dbReference type="GO" id="GO:0016747">
    <property type="term" value="F:acyltransferase activity, transferring groups other than amino-acyl groups"/>
    <property type="evidence" value="ECO:0007669"/>
    <property type="project" value="InterPro"/>
</dbReference>
<evidence type="ECO:0000256" key="2">
    <source>
        <dbReference type="ARBA" id="ARBA00023315"/>
    </source>
</evidence>
<name>A0A075SKZ7_STRSU</name>
<dbReference type="EMBL" id="CP008921">
    <property type="protein sequence ID" value="AIG44066.1"/>
    <property type="molecule type" value="Genomic_DNA"/>
</dbReference>
<dbReference type="InterPro" id="IPR050832">
    <property type="entry name" value="Bact_Acetyltransf"/>
</dbReference>
<dbReference type="RefSeq" id="WP_024381646.1">
    <property type="nucleotide sequence ID" value="NZ_ALLE01000013.1"/>
</dbReference>
<gene>
    <name evidence="4" type="ORF">ID09_08550</name>
</gene>
<dbReference type="HOGENOM" id="CLU_013985_36_2_9"/>
<accession>A0A075SKZ7</accession>
<keyword evidence="1 4" id="KW-0808">Transferase</keyword>
<dbReference type="AlphaFoldDB" id="A0A075SKZ7"/>
<dbReference type="SUPFAM" id="SSF55729">
    <property type="entry name" value="Acyl-CoA N-acyltransferases (Nat)"/>
    <property type="match status" value="1"/>
</dbReference>
<dbReference type="InterPro" id="IPR016181">
    <property type="entry name" value="Acyl_CoA_acyltransferase"/>
</dbReference>
<keyword evidence="2" id="KW-0012">Acyltransferase</keyword>
<dbReference type="PROSITE" id="PS51186">
    <property type="entry name" value="GNAT"/>
    <property type="match status" value="1"/>
</dbReference>
<proteinExistence type="predicted"/>
<sequence length="155" mass="17607">MTIRKARQSDIPVLNELLQDILQVHHQARPDIFKSAGQKFSEAELVALLENPDKPIFVFELEGQVVGHLFCELSTATGDVLEPVKTLFIDDLCVANSARSQRIGEQLYEFALSYAKEQGCHNLTLDVWADNAGAVRFYERQGMKPQKFRMEQIIE</sequence>
<protein>
    <submittedName>
        <fullName evidence="4">GNAT family acetyltransferase</fullName>
    </submittedName>
</protein>